<dbReference type="PANTHER" id="PTHR23278">
    <property type="entry name" value="SIDESTEP PROTEIN"/>
    <property type="match status" value="1"/>
</dbReference>
<comment type="subcellular location">
    <subcellularLocation>
        <location evidence="1">Membrane</location>
        <topology evidence="1">Single-pass membrane protein</topology>
    </subcellularLocation>
</comment>
<accession>A0A1B6C6V9</accession>
<dbReference type="InterPro" id="IPR013098">
    <property type="entry name" value="Ig_I-set"/>
</dbReference>
<dbReference type="InterPro" id="IPR003599">
    <property type="entry name" value="Ig_sub"/>
</dbReference>
<dbReference type="PANTHER" id="PTHR23278:SF28">
    <property type="entry name" value="SIDESTEP IV, ISOFORM C"/>
    <property type="match status" value="1"/>
</dbReference>
<dbReference type="CDD" id="cd00063">
    <property type="entry name" value="FN3"/>
    <property type="match status" value="1"/>
</dbReference>
<dbReference type="GO" id="GO:0016020">
    <property type="term" value="C:membrane"/>
    <property type="evidence" value="ECO:0007669"/>
    <property type="project" value="UniProtKB-SubCell"/>
</dbReference>
<dbReference type="Pfam" id="PF07679">
    <property type="entry name" value="I-set"/>
    <property type="match status" value="1"/>
</dbReference>
<dbReference type="InterPro" id="IPR013106">
    <property type="entry name" value="Ig_V-set"/>
</dbReference>
<organism evidence="12">
    <name type="scientific">Clastoptera arizonana</name>
    <name type="common">Arizona spittle bug</name>
    <dbReference type="NCBI Taxonomy" id="38151"/>
    <lineage>
        <taxon>Eukaryota</taxon>
        <taxon>Metazoa</taxon>
        <taxon>Ecdysozoa</taxon>
        <taxon>Arthropoda</taxon>
        <taxon>Hexapoda</taxon>
        <taxon>Insecta</taxon>
        <taxon>Pterygota</taxon>
        <taxon>Neoptera</taxon>
        <taxon>Paraneoptera</taxon>
        <taxon>Hemiptera</taxon>
        <taxon>Auchenorrhyncha</taxon>
        <taxon>Cercopoidea</taxon>
        <taxon>Clastopteridae</taxon>
        <taxon>Clastoptera</taxon>
    </lineage>
</organism>
<evidence type="ECO:0000256" key="4">
    <source>
        <dbReference type="ARBA" id="ARBA00022989"/>
    </source>
</evidence>
<evidence type="ECO:0000256" key="7">
    <source>
        <dbReference type="SAM" id="MobiDB-lite"/>
    </source>
</evidence>
<dbReference type="CDD" id="cd00096">
    <property type="entry name" value="Ig"/>
    <property type="match status" value="1"/>
</dbReference>
<evidence type="ECO:0000259" key="11">
    <source>
        <dbReference type="PROSITE" id="PS50853"/>
    </source>
</evidence>
<keyword evidence="6" id="KW-1015">Disulfide bond</keyword>
<feature type="domain" description="Ig-like" evidence="10">
    <location>
        <begin position="463"/>
        <end position="521"/>
    </location>
</feature>
<dbReference type="PROSITE" id="PS50835">
    <property type="entry name" value="IG_LIKE"/>
    <property type="match status" value="5"/>
</dbReference>
<gene>
    <name evidence="12" type="ORF">g.13954</name>
</gene>
<name>A0A1B6C6V9_9HEMI</name>
<evidence type="ECO:0000256" key="9">
    <source>
        <dbReference type="SAM" id="SignalP"/>
    </source>
</evidence>
<feature type="domain" description="Ig-like" evidence="10">
    <location>
        <begin position="146"/>
        <end position="240"/>
    </location>
</feature>
<keyword evidence="3" id="KW-0677">Repeat</keyword>
<keyword evidence="5 8" id="KW-0472">Membrane</keyword>
<dbReference type="Pfam" id="PF08205">
    <property type="entry name" value="C2-set_2"/>
    <property type="match status" value="1"/>
</dbReference>
<evidence type="ECO:0000256" key="8">
    <source>
        <dbReference type="SAM" id="Phobius"/>
    </source>
</evidence>
<protein>
    <submittedName>
        <fullName evidence="12">Uncharacterized protein</fullName>
    </submittedName>
</protein>
<dbReference type="InterPro" id="IPR003598">
    <property type="entry name" value="Ig_sub2"/>
</dbReference>
<dbReference type="InterPro" id="IPR013151">
    <property type="entry name" value="Immunoglobulin_dom"/>
</dbReference>
<dbReference type="Gene3D" id="2.60.40.10">
    <property type="entry name" value="Immunoglobulins"/>
    <property type="match status" value="5"/>
</dbReference>
<dbReference type="GO" id="GO:0030154">
    <property type="term" value="P:cell differentiation"/>
    <property type="evidence" value="ECO:0007669"/>
    <property type="project" value="UniProtKB-ARBA"/>
</dbReference>
<dbReference type="Pfam" id="PF13927">
    <property type="entry name" value="Ig_3"/>
    <property type="match status" value="1"/>
</dbReference>
<dbReference type="InterPro" id="IPR013783">
    <property type="entry name" value="Ig-like_fold"/>
</dbReference>
<keyword evidence="2 8" id="KW-0812">Transmembrane</keyword>
<feature type="region of interest" description="Disordered" evidence="7">
    <location>
        <begin position="744"/>
        <end position="783"/>
    </location>
</feature>
<evidence type="ECO:0000256" key="6">
    <source>
        <dbReference type="ARBA" id="ARBA00023157"/>
    </source>
</evidence>
<feature type="signal peptide" evidence="9">
    <location>
        <begin position="1"/>
        <end position="19"/>
    </location>
</feature>
<dbReference type="EMBL" id="GEDC01028050">
    <property type="protein sequence ID" value="JAS09248.1"/>
    <property type="molecule type" value="Transcribed_RNA"/>
</dbReference>
<dbReference type="SUPFAM" id="SSF48726">
    <property type="entry name" value="Immunoglobulin"/>
    <property type="match status" value="5"/>
</dbReference>
<dbReference type="InterPro" id="IPR036116">
    <property type="entry name" value="FN3_sf"/>
</dbReference>
<sequence>MYLWVLLSVITMAYVTASGDDFLSELDRPIPVVDIQGVLGKKAFLPCDIATKDDHDAVYMVLWFKESGGEPIYSFDVRGRNMGQAKFWSSDNAFGKRAFFRTATKPAQLLVDELKLVDEGVYRCRVDFRNSPTRNAKINLTVIEPPEKPIIFDGKRRDRTQLLEPYNEGSDVTLICEVTGGRPRPKVTWFLENAMIDDSYEHRSENLTVNHLTFSNVARHHLNSRLICQASNTNLTPPIAKVVILDINLKPTSVLIINKSRLVSADREIDVECVATGSRPKAVITWWKQSRQIKRLAKNHSEDGNQSVSILSFKPHIDDDGKYLTCRAENPSIPDSALEDKWKLNVQYLPVVSLKIGSTLNQYDIKEGDDVYFECNVRANPKAYKLAWFHDGQEIRHNVTMGIILSDHSLVLQGVTRHTAGDFTCLAANSEGKGTSNPVTLSVMFMPICKDEREELYGALKHETIVLRCEVEANPPFVTFHWTFNNSGDLTVVSAPHFSTGTISQLNYTPVTDMDYGTLSCWGSNDVGSQKNPCVYQVVAAGRPFPLQNCSVTNHTSDSLHVECLENFDGGLPQGFLMELLELPDLVPKFNVSVSKTPPVFDLFGIESGASYQVNLYAINAKGRSDPVVLETIKFKGVAKYIIGPSQDLSPLLTTLVATTFALLIVVCAVSMAIYRRRQARRRPAIKLETLDVDDTSSHGAVLISTNNTTVTPLDRRSPADETDPDIIPNKYERRPLKGFMKIYKTPPQRRRKKDESGCGRETPSDCEDEDVNMPNHVHPSNEVHTNNIINNCATLRSHKAAPASIPFCSGTLPRSQPNHRLGPEIVTATHRIQESCI</sequence>
<feature type="domain" description="Ig-like" evidence="10">
    <location>
        <begin position="350"/>
        <end position="442"/>
    </location>
</feature>
<feature type="region of interest" description="Disordered" evidence="7">
    <location>
        <begin position="709"/>
        <end position="731"/>
    </location>
</feature>
<dbReference type="InterPro" id="IPR036179">
    <property type="entry name" value="Ig-like_dom_sf"/>
</dbReference>
<dbReference type="SUPFAM" id="SSF49265">
    <property type="entry name" value="Fibronectin type III"/>
    <property type="match status" value="1"/>
</dbReference>
<reference evidence="12" key="1">
    <citation type="submission" date="2015-12" db="EMBL/GenBank/DDBJ databases">
        <title>De novo transcriptome assembly of four potential Pierce s Disease insect vectors from Arizona vineyards.</title>
        <authorList>
            <person name="Tassone E.E."/>
        </authorList>
    </citation>
    <scope>NUCLEOTIDE SEQUENCE</scope>
</reference>
<evidence type="ECO:0000256" key="1">
    <source>
        <dbReference type="ARBA" id="ARBA00004167"/>
    </source>
</evidence>
<dbReference type="SMART" id="SM00409">
    <property type="entry name" value="IG"/>
    <property type="match status" value="5"/>
</dbReference>
<keyword evidence="9" id="KW-0732">Signal</keyword>
<dbReference type="InterPro" id="IPR013162">
    <property type="entry name" value="CD80_C2-set"/>
</dbReference>
<dbReference type="AlphaFoldDB" id="A0A1B6C6V9"/>
<evidence type="ECO:0000256" key="5">
    <source>
        <dbReference type="ARBA" id="ARBA00023136"/>
    </source>
</evidence>
<feature type="domain" description="Fibronectin type-III" evidence="11">
    <location>
        <begin position="543"/>
        <end position="638"/>
    </location>
</feature>
<evidence type="ECO:0000313" key="12">
    <source>
        <dbReference type="EMBL" id="JAS09248.1"/>
    </source>
</evidence>
<evidence type="ECO:0000256" key="3">
    <source>
        <dbReference type="ARBA" id="ARBA00022737"/>
    </source>
</evidence>
<dbReference type="Pfam" id="PF00047">
    <property type="entry name" value="ig"/>
    <property type="match status" value="1"/>
</dbReference>
<dbReference type="PROSITE" id="PS50853">
    <property type="entry name" value="FN3"/>
    <property type="match status" value="1"/>
</dbReference>
<evidence type="ECO:0000259" key="10">
    <source>
        <dbReference type="PROSITE" id="PS50835"/>
    </source>
</evidence>
<proteinExistence type="predicted"/>
<feature type="domain" description="Ig-like" evidence="10">
    <location>
        <begin position="29"/>
        <end position="141"/>
    </location>
</feature>
<feature type="chain" id="PRO_5008580146" evidence="9">
    <location>
        <begin position="20"/>
        <end position="838"/>
    </location>
</feature>
<dbReference type="SMART" id="SM00408">
    <property type="entry name" value="IGc2"/>
    <property type="match status" value="4"/>
</dbReference>
<feature type="domain" description="Ig-like" evidence="10">
    <location>
        <begin position="251"/>
        <end position="345"/>
    </location>
</feature>
<evidence type="ECO:0000256" key="2">
    <source>
        <dbReference type="ARBA" id="ARBA00022692"/>
    </source>
</evidence>
<keyword evidence="4 8" id="KW-1133">Transmembrane helix</keyword>
<dbReference type="Pfam" id="PF07686">
    <property type="entry name" value="V-set"/>
    <property type="match status" value="1"/>
</dbReference>
<dbReference type="InterPro" id="IPR007110">
    <property type="entry name" value="Ig-like_dom"/>
</dbReference>
<dbReference type="GO" id="GO:0009653">
    <property type="term" value="P:anatomical structure morphogenesis"/>
    <property type="evidence" value="ECO:0007669"/>
    <property type="project" value="UniProtKB-ARBA"/>
</dbReference>
<feature type="transmembrane region" description="Helical" evidence="8">
    <location>
        <begin position="652"/>
        <end position="675"/>
    </location>
</feature>
<dbReference type="InterPro" id="IPR003961">
    <property type="entry name" value="FN3_dom"/>
</dbReference>